<reference evidence="4" key="4">
    <citation type="journal article" date="2015" name="G3 (Bethesda)">
        <title>Genome sequences of three phytopathogenic species of the Magnaporthaceae family of fungi.</title>
        <authorList>
            <person name="Okagaki L.H."/>
            <person name="Nunes C.C."/>
            <person name="Sailsbery J."/>
            <person name="Clay B."/>
            <person name="Brown D."/>
            <person name="John T."/>
            <person name="Oh Y."/>
            <person name="Young N."/>
            <person name="Fitzgerald M."/>
            <person name="Haas B.J."/>
            <person name="Zeng Q."/>
            <person name="Young S."/>
            <person name="Adiconis X."/>
            <person name="Fan L."/>
            <person name="Levin J.Z."/>
            <person name="Mitchell T.K."/>
            <person name="Okubara P.A."/>
            <person name="Farman M.L."/>
            <person name="Kohn L.M."/>
            <person name="Birren B."/>
            <person name="Ma L.-J."/>
            <person name="Dean R.A."/>
        </authorList>
    </citation>
    <scope>NUCLEOTIDE SEQUENCE</scope>
    <source>
        <strain evidence="4">ATCC 64411 / 73-15</strain>
    </source>
</reference>
<dbReference type="PROSITE" id="PS00028">
    <property type="entry name" value="ZINC_FINGER_C2H2_1"/>
    <property type="match status" value="1"/>
</dbReference>
<sequence length="228" mass="25658">MTGWKRPSPSNGAQFASKKRAKGAVKPRPAETPMLITAQDIRDFGESAPPADDIPDELPDAVDPENPQDYLSNPCKCKHRDNCACDCKHATKCKETPYHRCEFCQAAFHSLIRLVNHYKDHIKSLRDLAADTRTRARQERGIDDTDEIESIAAMQVDLQRKKNGQFEASRLATIERTQVIRTKKKTPTPSKLGEMHKMATRRRGTSIKSAVVSRAMLVSLTTWIKRCG</sequence>
<dbReference type="InterPro" id="IPR013087">
    <property type="entry name" value="Znf_C2H2_type"/>
</dbReference>
<reference evidence="3" key="1">
    <citation type="submission" date="2010-05" db="EMBL/GenBank/DDBJ databases">
        <title>The Genome Sequence of Magnaporthe poae strain ATCC 64411.</title>
        <authorList>
            <consortium name="The Broad Institute Genome Sequencing Platform"/>
            <consortium name="Broad Institute Genome Sequencing Center for Infectious Disease"/>
            <person name="Ma L.-J."/>
            <person name="Dead R."/>
            <person name="Young S."/>
            <person name="Zeng Q."/>
            <person name="Koehrsen M."/>
            <person name="Alvarado L."/>
            <person name="Berlin A."/>
            <person name="Chapman S.B."/>
            <person name="Chen Z."/>
            <person name="Freedman E."/>
            <person name="Gellesch M."/>
            <person name="Goldberg J."/>
            <person name="Griggs A."/>
            <person name="Gujja S."/>
            <person name="Heilman E.R."/>
            <person name="Heiman D."/>
            <person name="Hepburn T."/>
            <person name="Howarth C."/>
            <person name="Jen D."/>
            <person name="Larson L."/>
            <person name="Mehta T."/>
            <person name="Neiman D."/>
            <person name="Pearson M."/>
            <person name="Roberts A."/>
            <person name="Saif S."/>
            <person name="Shea T."/>
            <person name="Shenoy N."/>
            <person name="Sisk P."/>
            <person name="Stolte C."/>
            <person name="Sykes S."/>
            <person name="Walk T."/>
            <person name="White J."/>
            <person name="Yandava C."/>
            <person name="Haas B."/>
            <person name="Nusbaum C."/>
            <person name="Birren B."/>
        </authorList>
    </citation>
    <scope>NUCLEOTIDE SEQUENCE</scope>
    <source>
        <strain evidence="3">ATCC 64411</strain>
    </source>
</reference>
<organism evidence="4 5">
    <name type="scientific">Magnaporthiopsis poae (strain ATCC 64411 / 73-15)</name>
    <name type="common">Kentucky bluegrass fungus</name>
    <name type="synonym">Magnaporthe poae</name>
    <dbReference type="NCBI Taxonomy" id="644358"/>
    <lineage>
        <taxon>Eukaryota</taxon>
        <taxon>Fungi</taxon>
        <taxon>Dikarya</taxon>
        <taxon>Ascomycota</taxon>
        <taxon>Pezizomycotina</taxon>
        <taxon>Sordariomycetes</taxon>
        <taxon>Sordariomycetidae</taxon>
        <taxon>Magnaporthales</taxon>
        <taxon>Magnaporthaceae</taxon>
        <taxon>Magnaporthiopsis</taxon>
    </lineage>
</organism>
<dbReference type="VEuPathDB" id="FungiDB:MAPG_01195"/>
<evidence type="ECO:0000313" key="5">
    <source>
        <dbReference type="Proteomes" id="UP000011715"/>
    </source>
</evidence>
<evidence type="ECO:0000313" key="3">
    <source>
        <dbReference type="EMBL" id="KLU82118.1"/>
    </source>
</evidence>
<feature type="region of interest" description="Disordered" evidence="1">
    <location>
        <begin position="1"/>
        <end position="64"/>
    </location>
</feature>
<name>A0A0C4DN22_MAGP6</name>
<reference evidence="4" key="5">
    <citation type="submission" date="2015-06" db="UniProtKB">
        <authorList>
            <consortium name="EnsemblFungi"/>
        </authorList>
    </citation>
    <scope>IDENTIFICATION</scope>
    <source>
        <strain evidence="4">ATCC 64411</strain>
    </source>
</reference>
<accession>A0A0C4DN22</accession>
<evidence type="ECO:0000256" key="1">
    <source>
        <dbReference type="SAM" id="MobiDB-lite"/>
    </source>
</evidence>
<evidence type="ECO:0000313" key="4">
    <source>
        <dbReference type="EnsemblFungi" id="MAPG_01195T0"/>
    </source>
</evidence>
<gene>
    <name evidence="3" type="ORF">MAPG_01195</name>
</gene>
<proteinExistence type="predicted"/>
<dbReference type="Proteomes" id="UP000011715">
    <property type="component" value="Unassembled WGS sequence"/>
</dbReference>
<feature type="compositionally biased region" description="Acidic residues" evidence="1">
    <location>
        <begin position="53"/>
        <end position="63"/>
    </location>
</feature>
<dbReference type="AlphaFoldDB" id="A0A0C4DN22"/>
<feature type="domain" description="C2H2-type" evidence="2">
    <location>
        <begin position="101"/>
        <end position="121"/>
    </location>
</feature>
<dbReference type="EMBL" id="ADBL01000280">
    <property type="status" value="NOT_ANNOTATED_CDS"/>
    <property type="molecule type" value="Genomic_DNA"/>
</dbReference>
<keyword evidence="5" id="KW-1185">Reference proteome</keyword>
<dbReference type="EnsemblFungi" id="MAPG_01195T0">
    <property type="protein sequence ID" value="MAPG_01195T0"/>
    <property type="gene ID" value="MAPG_01195"/>
</dbReference>
<evidence type="ECO:0000259" key="2">
    <source>
        <dbReference type="PROSITE" id="PS00028"/>
    </source>
</evidence>
<reference evidence="5" key="2">
    <citation type="submission" date="2010-05" db="EMBL/GenBank/DDBJ databases">
        <title>The genome sequence of Magnaporthe poae strain ATCC 64411.</title>
        <authorList>
            <person name="Ma L.-J."/>
            <person name="Dead R."/>
            <person name="Young S."/>
            <person name="Zeng Q."/>
            <person name="Koehrsen M."/>
            <person name="Alvarado L."/>
            <person name="Berlin A."/>
            <person name="Chapman S.B."/>
            <person name="Chen Z."/>
            <person name="Freedman E."/>
            <person name="Gellesch M."/>
            <person name="Goldberg J."/>
            <person name="Griggs A."/>
            <person name="Gujja S."/>
            <person name="Heilman E.R."/>
            <person name="Heiman D."/>
            <person name="Hepburn T."/>
            <person name="Howarth C."/>
            <person name="Jen D."/>
            <person name="Larson L."/>
            <person name="Mehta T."/>
            <person name="Neiman D."/>
            <person name="Pearson M."/>
            <person name="Roberts A."/>
            <person name="Saif S."/>
            <person name="Shea T."/>
            <person name="Shenoy N."/>
            <person name="Sisk P."/>
            <person name="Stolte C."/>
            <person name="Sykes S."/>
            <person name="Walk T."/>
            <person name="White J."/>
            <person name="Yandava C."/>
            <person name="Haas B."/>
            <person name="Nusbaum C."/>
            <person name="Birren B."/>
        </authorList>
    </citation>
    <scope>NUCLEOTIDE SEQUENCE [LARGE SCALE GENOMIC DNA]</scope>
    <source>
        <strain evidence="5">ATCC 64411 / 73-15</strain>
    </source>
</reference>
<reference evidence="3" key="3">
    <citation type="submission" date="2011-03" db="EMBL/GenBank/DDBJ databases">
        <title>Annotation of Magnaporthe poae ATCC 64411.</title>
        <authorList>
            <person name="Ma L.-J."/>
            <person name="Dead R."/>
            <person name="Young S.K."/>
            <person name="Zeng Q."/>
            <person name="Gargeya S."/>
            <person name="Fitzgerald M."/>
            <person name="Haas B."/>
            <person name="Abouelleil A."/>
            <person name="Alvarado L."/>
            <person name="Arachchi H.M."/>
            <person name="Berlin A."/>
            <person name="Brown A."/>
            <person name="Chapman S.B."/>
            <person name="Chen Z."/>
            <person name="Dunbar C."/>
            <person name="Freedman E."/>
            <person name="Gearin G."/>
            <person name="Gellesch M."/>
            <person name="Goldberg J."/>
            <person name="Griggs A."/>
            <person name="Gujja S."/>
            <person name="Heiman D."/>
            <person name="Howarth C."/>
            <person name="Larson L."/>
            <person name="Lui A."/>
            <person name="MacDonald P.J.P."/>
            <person name="Mehta T."/>
            <person name="Montmayeur A."/>
            <person name="Murphy C."/>
            <person name="Neiman D."/>
            <person name="Pearson M."/>
            <person name="Priest M."/>
            <person name="Roberts A."/>
            <person name="Saif S."/>
            <person name="Shea T."/>
            <person name="Shenoy N."/>
            <person name="Sisk P."/>
            <person name="Stolte C."/>
            <person name="Sykes S."/>
            <person name="Yandava C."/>
            <person name="Wortman J."/>
            <person name="Nusbaum C."/>
            <person name="Birren B."/>
        </authorList>
    </citation>
    <scope>NUCLEOTIDE SEQUENCE</scope>
    <source>
        <strain evidence="3">ATCC 64411</strain>
    </source>
</reference>
<dbReference type="EMBL" id="GL876966">
    <property type="protein sequence ID" value="KLU82118.1"/>
    <property type="molecule type" value="Genomic_DNA"/>
</dbReference>
<protein>
    <recommendedName>
        <fullName evidence="2">C2H2-type domain-containing protein</fullName>
    </recommendedName>
</protein>